<sequence>MDNPSPRLKKRLTVFEAIYSNLVLGTINEEIQKPNCDKSEWGGFEKRIFKKYIKKKEQYLSSINELLASDWDVSRLNLSILAVLLEAFSEYETFKTDPSVLIHQAILIAREYGEDEHKLVHAVIDAYLRQLRGSEVTN</sequence>
<dbReference type="STRING" id="1212765.MHLP_00650"/>
<reference evidence="4" key="2">
    <citation type="submission" date="2012-07" db="EMBL/GenBank/DDBJ databases">
        <title>Complete genome sequence of 'Candidatus Mycoplasma haemolamae'.</title>
        <authorList>
            <person name="Guimaraes A.M.S."/>
            <person name="Toth B."/>
            <person name="Santos A.P."/>
            <person name="Nascimento N.C."/>
            <person name="Sojka J.E."/>
            <person name="Messick J.B."/>
        </authorList>
    </citation>
    <scope>NUCLEOTIDE SEQUENCE [LARGE SCALE GENOMIC DNA]</scope>
    <source>
        <strain evidence="4">Purdue</strain>
    </source>
</reference>
<organism evidence="3 4">
    <name type="scientific">Mycoplasma haematolamae (strain Purdue)</name>
    <dbReference type="NCBI Taxonomy" id="1212765"/>
    <lineage>
        <taxon>Bacteria</taxon>
        <taxon>Bacillati</taxon>
        <taxon>Mycoplasmatota</taxon>
        <taxon>Mollicutes</taxon>
        <taxon>Mycoplasmataceae</taxon>
        <taxon>Mycoplasma</taxon>
    </lineage>
</organism>
<evidence type="ECO:0000259" key="2">
    <source>
        <dbReference type="Pfam" id="PF01029"/>
    </source>
</evidence>
<dbReference type="EMBL" id="CP003731">
    <property type="protein sequence ID" value="AFO51710.1"/>
    <property type="molecule type" value="Genomic_DNA"/>
</dbReference>
<dbReference type="GO" id="GO:0003723">
    <property type="term" value="F:RNA binding"/>
    <property type="evidence" value="ECO:0007669"/>
    <property type="project" value="UniProtKB-KW"/>
</dbReference>
<dbReference type="Pfam" id="PF01029">
    <property type="entry name" value="NusB"/>
    <property type="match status" value="1"/>
</dbReference>
<dbReference type="InterPro" id="IPR006027">
    <property type="entry name" value="NusB_RsmB_TIM44"/>
</dbReference>
<gene>
    <name evidence="3" type="ordered locus">MHLP_00650</name>
</gene>
<keyword evidence="1" id="KW-0694">RNA-binding</keyword>
<dbReference type="SUPFAM" id="SSF48013">
    <property type="entry name" value="NusB-like"/>
    <property type="match status" value="1"/>
</dbReference>
<proteinExistence type="predicted"/>
<evidence type="ECO:0000256" key="1">
    <source>
        <dbReference type="ARBA" id="ARBA00022884"/>
    </source>
</evidence>
<reference evidence="3 4" key="1">
    <citation type="journal article" date="2012" name="J. Bacteriol.">
        <title>Genome Sequence of "Candidatus Mycoplasma haemolamae" Strain Purdue, a Red Blood Cell Pathogen of Alpacas (Vicugna pacos) and Llamas (Lama glama).</title>
        <authorList>
            <person name="Guimaraes A.M."/>
            <person name="Toth B."/>
            <person name="Santos A.P."/>
            <person name="do Nascimento N.C."/>
            <person name="Kritchevsky J.E."/>
            <person name="Messick J.B."/>
        </authorList>
    </citation>
    <scope>NUCLEOTIDE SEQUENCE [LARGE SCALE GENOMIC DNA]</scope>
    <source>
        <strain evidence="3 4">Purdue</strain>
    </source>
</reference>
<dbReference type="GO" id="GO:0006355">
    <property type="term" value="P:regulation of DNA-templated transcription"/>
    <property type="evidence" value="ECO:0007669"/>
    <property type="project" value="InterPro"/>
</dbReference>
<dbReference type="KEGG" id="mhl:MHLP_00650"/>
<feature type="domain" description="NusB/RsmB/TIM44" evidence="2">
    <location>
        <begin position="10"/>
        <end position="128"/>
    </location>
</feature>
<dbReference type="HOGENOM" id="CLU_087843_3_2_14"/>
<dbReference type="Gene3D" id="1.10.940.10">
    <property type="entry name" value="NusB-like"/>
    <property type="match status" value="1"/>
</dbReference>
<accession>I7B8Y6</accession>
<dbReference type="Proteomes" id="UP000006502">
    <property type="component" value="Chromosome"/>
</dbReference>
<dbReference type="OrthoDB" id="398631at2"/>
<dbReference type="InterPro" id="IPR035926">
    <property type="entry name" value="NusB-like_sf"/>
</dbReference>
<evidence type="ECO:0000313" key="3">
    <source>
        <dbReference type="EMBL" id="AFO51710.1"/>
    </source>
</evidence>
<protein>
    <submittedName>
        <fullName evidence="3">Transcription termination factor N-utilization substance protein B</fullName>
    </submittedName>
</protein>
<evidence type="ECO:0000313" key="4">
    <source>
        <dbReference type="Proteomes" id="UP000006502"/>
    </source>
</evidence>
<dbReference type="AlphaFoldDB" id="I7B8Y6"/>
<name>I7B8Y6_MYCHA</name>
<keyword evidence="4" id="KW-1185">Reference proteome</keyword>
<dbReference type="PATRIC" id="fig|1212765.3.peg.154"/>